<evidence type="ECO:0000256" key="4">
    <source>
        <dbReference type="ARBA" id="ARBA00022519"/>
    </source>
</evidence>
<dbReference type="InterPro" id="IPR004961">
    <property type="entry name" value="Lipase_chaperone"/>
</dbReference>
<keyword evidence="5" id="KW-0812">Transmembrane</keyword>
<evidence type="ECO:0000313" key="13">
    <source>
        <dbReference type="EMBL" id="TSP11355.1"/>
    </source>
</evidence>
<proteinExistence type="inferred from homology"/>
<keyword evidence="10" id="KW-0143">Chaperone</keyword>
<protein>
    <recommendedName>
        <fullName evidence="11">Lipase helper protein</fullName>
    </recommendedName>
    <alternativeName>
        <fullName evidence="12">Lipase modulator</fullName>
    </alternativeName>
</protein>
<comment type="subcellular location">
    <subcellularLocation>
        <location evidence="1">Cell inner membrane</location>
        <topology evidence="1">Single-pass membrane protein</topology>
        <orientation evidence="1">Periplasmic side</orientation>
    </subcellularLocation>
</comment>
<evidence type="ECO:0000256" key="1">
    <source>
        <dbReference type="ARBA" id="ARBA00004383"/>
    </source>
</evidence>
<dbReference type="EMBL" id="VCIZ01000010">
    <property type="protein sequence ID" value="TSP11355.1"/>
    <property type="molecule type" value="Genomic_DNA"/>
</dbReference>
<dbReference type="SUPFAM" id="SSF158855">
    <property type="entry name" value="Lipase chaperone-like"/>
    <property type="match status" value="1"/>
</dbReference>
<evidence type="ECO:0000256" key="3">
    <source>
        <dbReference type="ARBA" id="ARBA00022475"/>
    </source>
</evidence>
<keyword evidence="8" id="KW-0443">Lipid metabolism</keyword>
<dbReference type="Pfam" id="PF03280">
    <property type="entry name" value="Lipase_chap"/>
    <property type="match status" value="1"/>
</dbReference>
<evidence type="ECO:0000256" key="9">
    <source>
        <dbReference type="ARBA" id="ARBA00023136"/>
    </source>
</evidence>
<evidence type="ECO:0000256" key="10">
    <source>
        <dbReference type="ARBA" id="ARBA00023186"/>
    </source>
</evidence>
<evidence type="ECO:0000256" key="12">
    <source>
        <dbReference type="ARBA" id="ARBA00031542"/>
    </source>
</evidence>
<evidence type="ECO:0000256" key="11">
    <source>
        <dbReference type="ARBA" id="ARBA00030948"/>
    </source>
</evidence>
<gene>
    <name evidence="13" type="ORF">FGG12_17085</name>
</gene>
<name>A0ABY3EK74_9BURK</name>
<keyword evidence="6" id="KW-0442">Lipid degradation</keyword>
<evidence type="ECO:0000256" key="5">
    <source>
        <dbReference type="ARBA" id="ARBA00022692"/>
    </source>
</evidence>
<keyword evidence="9" id="KW-0472">Membrane</keyword>
<keyword evidence="3" id="KW-1003">Cell membrane</keyword>
<keyword evidence="7" id="KW-1133">Transmembrane helix</keyword>
<keyword evidence="14" id="KW-1185">Reference proteome</keyword>
<evidence type="ECO:0000313" key="14">
    <source>
        <dbReference type="Proteomes" id="UP000318943"/>
    </source>
</evidence>
<evidence type="ECO:0000256" key="6">
    <source>
        <dbReference type="ARBA" id="ARBA00022963"/>
    </source>
</evidence>
<reference evidence="13 14" key="1">
    <citation type="submission" date="2019-05" db="EMBL/GenBank/DDBJ databases">
        <title>Whole genome sequence analysis of Cupriavidus campinensis S14E4C strain.</title>
        <authorList>
            <person name="Abbaszade G."/>
            <person name="Szabo A."/>
            <person name="Toumi M."/>
            <person name="Toth E."/>
        </authorList>
    </citation>
    <scope>NUCLEOTIDE SEQUENCE [LARGE SCALE GENOMIC DNA]</scope>
    <source>
        <strain evidence="13 14">S14E4C</strain>
    </source>
</reference>
<evidence type="ECO:0000256" key="7">
    <source>
        <dbReference type="ARBA" id="ARBA00022989"/>
    </source>
</evidence>
<comment type="similarity">
    <text evidence="2">Belongs to the lipase chaperone family.</text>
</comment>
<evidence type="ECO:0000256" key="8">
    <source>
        <dbReference type="ARBA" id="ARBA00023098"/>
    </source>
</evidence>
<organism evidence="13 14">
    <name type="scientific">Cupriavidus campinensis</name>
    <dbReference type="NCBI Taxonomy" id="151783"/>
    <lineage>
        <taxon>Bacteria</taxon>
        <taxon>Pseudomonadati</taxon>
        <taxon>Pseudomonadota</taxon>
        <taxon>Betaproteobacteria</taxon>
        <taxon>Burkholderiales</taxon>
        <taxon>Burkholderiaceae</taxon>
        <taxon>Cupriavidus</taxon>
    </lineage>
</organism>
<evidence type="ECO:0000256" key="2">
    <source>
        <dbReference type="ARBA" id="ARBA00010358"/>
    </source>
</evidence>
<dbReference type="RefSeq" id="WP_144199372.1">
    <property type="nucleotide sequence ID" value="NZ_VCIZ01000010.1"/>
</dbReference>
<accession>A0ABY3EK74</accession>
<keyword evidence="4" id="KW-0997">Cell inner membrane</keyword>
<dbReference type="Proteomes" id="UP000318943">
    <property type="component" value="Unassembled WGS sequence"/>
</dbReference>
<comment type="caution">
    <text evidence="13">The sequence shown here is derived from an EMBL/GenBank/DDBJ whole genome shotgun (WGS) entry which is preliminary data.</text>
</comment>
<sequence length="332" mass="36201">MGIRTLAVSGAAVAVVALVAIRSLPGDPASPPATPVATTDAALPPTMGQVASDDDTTAASLPIPSHLRGVAVDGGVDVDRNGSLIVNRKLKNLFHHMIGMAEGDPARLSGVRESLKTWLLEQATPATAQDEVMAAFDRYMTYLEAASHVQLPSQSPGDLERVYQTLALLRRQHLGQVMAEGFFAEQEALDRYTVEQRRVLADDTLSPDERKQRLDALTQQLPESLARPLAQTRKISQLAQDTESLRASGASQEAIDRLRTERFGPEAAERFRALDQQQAQWKQRLVSYQAERDAIRADSSLAPEAQARAIDELVARRFSGTEVLRVRGLGNH</sequence>